<dbReference type="InterPro" id="IPR017900">
    <property type="entry name" value="4Fe4S_Fe_S_CS"/>
</dbReference>
<dbReference type="InterPro" id="IPR017896">
    <property type="entry name" value="4Fe4S_Fe-S-bd"/>
</dbReference>
<sequence>MKVIRKSDFDDLVNGLIESDPREVVGVQDDGTKYVFKPLERAADLSLDYDVTMLSPKKYFFPQKERLVQYRESEDGYEMLRDWSSEGKIIVGVHPYDLIAIEQLDRIFIDTQQDEPYRRKRENSLLIGVNMQAVSEWSFAGSMGTAVTDSGFDLMLTDLEDRYAVEIGSRKGSKLLEESPVREATLEEVDEVERITDELPEKFEKGIEFPPEKLPSLLDENYDNMAVWDEYADGCLSCGTCNVICPTCYCFNVDVVDFITDDTGGTVRRWDGCLLEDFAAVAGGENFREETVQRHRHRLMRKGNYIYERFGDIACIGCGRCTQHCVADVADPAEIYNKLWRSTNA</sequence>
<protein>
    <submittedName>
        <fullName evidence="3">4Fe-4S dicluster domain-containing protein</fullName>
    </submittedName>
</protein>
<reference evidence="3" key="1">
    <citation type="submission" date="2023-02" db="EMBL/GenBank/DDBJ databases">
        <title>Enrichment on poylsaccharides allowed isolation of novel metabolic and taxonomic groups of Haloarchaea.</title>
        <authorList>
            <person name="Sorokin D.Y."/>
            <person name="Elcheninov A.G."/>
            <person name="Khizhniak T.V."/>
            <person name="Kolganova T.V."/>
            <person name="Kublanov I.V."/>
        </authorList>
    </citation>
    <scope>NUCLEOTIDE SEQUENCE</scope>
    <source>
        <strain evidence="2 4">HArc-curdl5-1</strain>
        <strain evidence="3">HArc-curdl7</strain>
    </source>
</reference>
<gene>
    <name evidence="3" type="ORF">OB914_16920</name>
    <name evidence="2" type="ORF">OB916_16880</name>
</gene>
<evidence type="ECO:0000259" key="1">
    <source>
        <dbReference type="PROSITE" id="PS51379"/>
    </source>
</evidence>
<keyword evidence="4" id="KW-1185">Reference proteome</keyword>
<accession>A0AAE3IDZ5</accession>
<evidence type="ECO:0000313" key="2">
    <source>
        <dbReference type="EMBL" id="MCU4719714.1"/>
    </source>
</evidence>
<dbReference type="GO" id="GO:0016491">
    <property type="term" value="F:oxidoreductase activity"/>
    <property type="evidence" value="ECO:0007669"/>
    <property type="project" value="UniProtKB-ARBA"/>
</dbReference>
<dbReference type="PANTHER" id="PTHR40447:SF1">
    <property type="entry name" value="ANAEROBIC SULFITE REDUCTASE SUBUNIT A"/>
    <property type="match status" value="1"/>
</dbReference>
<dbReference type="AlphaFoldDB" id="A0AAE3IDZ5"/>
<dbReference type="Proteomes" id="UP001208186">
    <property type="component" value="Unassembled WGS sequence"/>
</dbReference>
<dbReference type="PROSITE" id="PS00198">
    <property type="entry name" value="4FE4S_FER_1"/>
    <property type="match status" value="1"/>
</dbReference>
<dbReference type="RefSeq" id="WP_315910460.1">
    <property type="nucleotide sequence ID" value="NZ_JAOPKC010000044.1"/>
</dbReference>
<dbReference type="Proteomes" id="UP001209746">
    <property type="component" value="Unassembled WGS sequence"/>
</dbReference>
<name>A0AAE3IDZ5_9EURY</name>
<dbReference type="PROSITE" id="PS51379">
    <property type="entry name" value="4FE4S_FER_2"/>
    <property type="match status" value="2"/>
</dbReference>
<evidence type="ECO:0000313" key="3">
    <source>
        <dbReference type="EMBL" id="MCU4728631.1"/>
    </source>
</evidence>
<dbReference type="EMBL" id="JAOPKC010000044">
    <property type="protein sequence ID" value="MCU4719714.1"/>
    <property type="molecule type" value="Genomic_DNA"/>
</dbReference>
<feature type="domain" description="4Fe-4S ferredoxin-type" evidence="1">
    <location>
        <begin position="224"/>
        <end position="256"/>
    </location>
</feature>
<feature type="domain" description="4Fe-4S ferredoxin-type" evidence="1">
    <location>
        <begin position="305"/>
        <end position="335"/>
    </location>
</feature>
<evidence type="ECO:0000313" key="5">
    <source>
        <dbReference type="Proteomes" id="UP001209746"/>
    </source>
</evidence>
<comment type="caution">
    <text evidence="3">The sequence shown here is derived from an EMBL/GenBank/DDBJ whole genome shotgun (WGS) entry which is preliminary data.</text>
</comment>
<dbReference type="Pfam" id="PF17179">
    <property type="entry name" value="Fer4_22"/>
    <property type="match status" value="1"/>
</dbReference>
<dbReference type="EMBL" id="JAOPKD010000039">
    <property type="protein sequence ID" value="MCU4728631.1"/>
    <property type="molecule type" value="Genomic_DNA"/>
</dbReference>
<organism evidence="3 5">
    <name type="scientific">Halapricum hydrolyticum</name>
    <dbReference type="NCBI Taxonomy" id="2979991"/>
    <lineage>
        <taxon>Archaea</taxon>
        <taxon>Methanobacteriati</taxon>
        <taxon>Methanobacteriota</taxon>
        <taxon>Stenosarchaea group</taxon>
        <taxon>Halobacteria</taxon>
        <taxon>Halobacteriales</taxon>
        <taxon>Haloarculaceae</taxon>
        <taxon>Halapricum</taxon>
    </lineage>
</organism>
<proteinExistence type="predicted"/>
<dbReference type="PANTHER" id="PTHR40447">
    <property type="entry name" value="ANAEROBIC SULFITE REDUCTASE SUBUNIT A"/>
    <property type="match status" value="1"/>
</dbReference>
<dbReference type="SUPFAM" id="SSF54862">
    <property type="entry name" value="4Fe-4S ferredoxins"/>
    <property type="match status" value="1"/>
</dbReference>
<evidence type="ECO:0000313" key="4">
    <source>
        <dbReference type="Proteomes" id="UP001208186"/>
    </source>
</evidence>